<name>A0A081N9H5_9GAMM</name>
<evidence type="ECO:0000256" key="6">
    <source>
        <dbReference type="ARBA" id="ARBA00022989"/>
    </source>
</evidence>
<feature type="transmembrane region" description="Helical" evidence="8">
    <location>
        <begin position="879"/>
        <end position="899"/>
    </location>
</feature>
<dbReference type="SUPFAM" id="SSF82866">
    <property type="entry name" value="Multidrug efflux transporter AcrB transmembrane domain"/>
    <property type="match status" value="2"/>
</dbReference>
<dbReference type="Proteomes" id="UP000028073">
    <property type="component" value="Unassembled WGS sequence"/>
</dbReference>
<evidence type="ECO:0000256" key="8">
    <source>
        <dbReference type="SAM" id="Phobius"/>
    </source>
</evidence>
<comment type="caution">
    <text evidence="9">The sequence shown here is derived from an EMBL/GenBank/DDBJ whole genome shotgun (WGS) entry which is preliminary data.</text>
</comment>
<dbReference type="Gene3D" id="3.30.70.1440">
    <property type="entry name" value="Multidrug efflux transporter AcrB pore domain"/>
    <property type="match status" value="1"/>
</dbReference>
<keyword evidence="10" id="KW-1185">Reference proteome</keyword>
<dbReference type="PANTHER" id="PTHR32063">
    <property type="match status" value="1"/>
</dbReference>
<evidence type="ECO:0000256" key="2">
    <source>
        <dbReference type="ARBA" id="ARBA00022448"/>
    </source>
</evidence>
<dbReference type="InterPro" id="IPR001036">
    <property type="entry name" value="Acrflvin-R"/>
</dbReference>
<feature type="transmembrane region" description="Helical" evidence="8">
    <location>
        <begin position="384"/>
        <end position="408"/>
    </location>
</feature>
<dbReference type="OrthoDB" id="9757904at2"/>
<dbReference type="GO" id="GO:0042910">
    <property type="term" value="F:xenobiotic transmembrane transporter activity"/>
    <property type="evidence" value="ECO:0007669"/>
    <property type="project" value="TreeGrafter"/>
</dbReference>
<sequence>MKFTDVFIQRPVMAVSISLLILILGLQALYTLQIRQFPQMTNTTITVSTSYYGASSDVIQGFLTQPLQQAIAEADNIDYMLSTSSLGASSIQAVMKTGTNPDAALAEIMAKVNSVKSQLPPEAKEPQIASSNGEDSATMYISFISNQMTRPQVTDYLKRNVVNRLVTLSGISSVQTYGPELSMRLWLNPEKMAQHGLSIDEVNNALTANNYRAAAGQIKGRFNVYDITINTDLKSPKEFEQLIIARTTDGLIRLGDIAEAEFAALTTTANASLNGESNVVLAINSAPSANPLNVAKDVRALLPDIQRNLPGDLRMDVAYDISVYIQSAIREVLQTIFEASLIVIIVIFLFMADIRAMLIPVITIPFSLIGVCLAMQYLGFSINLLTLLAMVLAIGLVVDDAIVVVENIQRHIEDGMPPFEASIVGTREIASPVIVMTITLASVFTPIALLGGVTGALFREFTLTLAGSVIVSGIVALTLSPVMCATLLKSRTSSTFEKKVHSLLAALDRRYSQLLKGALGQYKAVVFFALLVFISLPFLFKVISTSFAPDEDQGSFLFMASGPKNVNLDYVDTYMQEYSRRVKDIDGITSILTLSGVPKSYQGFGFIMEKPWDERGKNESMQALIAEITARTTDIPGMTLSVFPMPSLPGPGGGYPLQMTIKSNSDYLSIYQITEKIKEAMDKSGKFILTELDLTYDAGKIIATVDHDKAGSYGISMQEIADTLSTLLADDNINYINVDGRSYKVIPQTERQHRLIPEMLSGYYVRTNDAASGQNKEIPLSNLIKLKLVGDTPSLKQMDQANAITIGAVPMPNVPIGDAINIAESAAQSILPKGFIYDFQGESRQFVYEGSSLYYSFALALIIVFLVLSMQFESFRDPLVIIVSVPLALSGALTVMAWGAATMNIYTQVGLLTLMGLITKHGILICEVAKVRQITLNEDRTEAVFQAARIRLRPILMTTLAMMAGVVPLITASGAGAVSRMNIGVVIFAGLGLGTLFTLFVLPTVYTLLGAEHKPIRLYQEPDNIHQR</sequence>
<feature type="transmembrane region" description="Helical" evidence="8">
    <location>
        <begin position="358"/>
        <end position="378"/>
    </location>
</feature>
<dbReference type="FunFam" id="1.20.1640.10:FF:000001">
    <property type="entry name" value="Efflux pump membrane transporter"/>
    <property type="match status" value="1"/>
</dbReference>
<keyword evidence="6 8" id="KW-1133">Transmembrane helix</keyword>
<dbReference type="Gene3D" id="3.30.70.1320">
    <property type="entry name" value="Multidrug efflux transporter AcrB pore domain like"/>
    <property type="match status" value="1"/>
</dbReference>
<feature type="transmembrane region" description="Helical" evidence="8">
    <location>
        <begin position="332"/>
        <end position="351"/>
    </location>
</feature>
<evidence type="ECO:0000313" key="10">
    <source>
        <dbReference type="Proteomes" id="UP000028073"/>
    </source>
</evidence>
<keyword evidence="3" id="KW-1003">Cell membrane</keyword>
<evidence type="ECO:0000256" key="1">
    <source>
        <dbReference type="ARBA" id="ARBA00004429"/>
    </source>
</evidence>
<feature type="transmembrane region" description="Helical" evidence="8">
    <location>
        <begin position="955"/>
        <end position="977"/>
    </location>
</feature>
<evidence type="ECO:0000256" key="5">
    <source>
        <dbReference type="ARBA" id="ARBA00022692"/>
    </source>
</evidence>
<dbReference type="Pfam" id="PF00873">
    <property type="entry name" value="ACR_tran"/>
    <property type="match status" value="1"/>
</dbReference>
<feature type="transmembrane region" description="Helical" evidence="8">
    <location>
        <begin position="465"/>
        <end position="488"/>
    </location>
</feature>
<dbReference type="SUPFAM" id="SSF82714">
    <property type="entry name" value="Multidrug efflux transporter AcrB TolC docking domain, DN and DC subdomains"/>
    <property type="match status" value="2"/>
</dbReference>
<reference evidence="9 10" key="1">
    <citation type="submission" date="2014-06" db="EMBL/GenBank/DDBJ databases">
        <title>Whole Genome Sequences of Three Symbiotic Endozoicomonas Bacteria.</title>
        <authorList>
            <person name="Neave M.J."/>
            <person name="Apprill A."/>
            <person name="Voolstra C.R."/>
        </authorList>
    </citation>
    <scope>NUCLEOTIDE SEQUENCE [LARGE SCALE GENOMIC DNA]</scope>
    <source>
        <strain evidence="9 10">DSM 25634</strain>
    </source>
</reference>
<dbReference type="Gene3D" id="3.30.2090.10">
    <property type="entry name" value="Multidrug efflux transporter AcrB TolC docking domain, DN and DC subdomains"/>
    <property type="match status" value="2"/>
</dbReference>
<comment type="subcellular location">
    <subcellularLocation>
        <location evidence="1">Cell inner membrane</location>
        <topology evidence="1">Multi-pass membrane protein</topology>
    </subcellularLocation>
</comment>
<keyword evidence="2" id="KW-0813">Transport</keyword>
<dbReference type="PRINTS" id="PR00702">
    <property type="entry name" value="ACRIFLAVINRP"/>
</dbReference>
<evidence type="ECO:0000256" key="4">
    <source>
        <dbReference type="ARBA" id="ARBA00022519"/>
    </source>
</evidence>
<dbReference type="AlphaFoldDB" id="A0A081N9H5"/>
<proteinExistence type="predicted"/>
<keyword evidence="4" id="KW-0997">Cell inner membrane</keyword>
<feature type="transmembrane region" description="Helical" evidence="8">
    <location>
        <begin position="12"/>
        <end position="32"/>
    </location>
</feature>
<organism evidence="9 10">
    <name type="scientific">Endozoicomonas numazuensis</name>
    <dbReference type="NCBI Taxonomy" id="1137799"/>
    <lineage>
        <taxon>Bacteria</taxon>
        <taxon>Pseudomonadati</taxon>
        <taxon>Pseudomonadota</taxon>
        <taxon>Gammaproteobacteria</taxon>
        <taxon>Oceanospirillales</taxon>
        <taxon>Endozoicomonadaceae</taxon>
        <taxon>Endozoicomonas</taxon>
    </lineage>
</organism>
<feature type="transmembrane region" description="Helical" evidence="8">
    <location>
        <begin position="519"/>
        <end position="540"/>
    </location>
</feature>
<dbReference type="Gene3D" id="1.20.1640.10">
    <property type="entry name" value="Multidrug efflux transporter AcrB transmembrane domain"/>
    <property type="match status" value="2"/>
</dbReference>
<dbReference type="eggNOG" id="COG0841">
    <property type="taxonomic scope" value="Bacteria"/>
</dbReference>
<keyword evidence="5 8" id="KW-0812">Transmembrane</keyword>
<dbReference type="RefSeq" id="WP_034841439.1">
    <property type="nucleotide sequence ID" value="NZ_JOKH01000007.1"/>
</dbReference>
<evidence type="ECO:0000256" key="7">
    <source>
        <dbReference type="ARBA" id="ARBA00023136"/>
    </source>
</evidence>
<evidence type="ECO:0000313" key="9">
    <source>
        <dbReference type="EMBL" id="KEQ15098.1"/>
    </source>
</evidence>
<gene>
    <name evidence="9" type="ORF">GZ78_24885</name>
</gene>
<dbReference type="Gene3D" id="3.30.70.1430">
    <property type="entry name" value="Multidrug efflux transporter AcrB pore domain"/>
    <property type="match status" value="2"/>
</dbReference>
<feature type="transmembrane region" description="Helical" evidence="8">
    <location>
        <begin position="983"/>
        <end position="1009"/>
    </location>
</feature>
<feature type="transmembrane region" description="Helical" evidence="8">
    <location>
        <begin position="429"/>
        <end position="453"/>
    </location>
</feature>
<keyword evidence="7 8" id="KW-0472">Membrane</keyword>
<dbReference type="InterPro" id="IPR027463">
    <property type="entry name" value="AcrB_DN_DC_subdom"/>
</dbReference>
<evidence type="ECO:0000256" key="3">
    <source>
        <dbReference type="ARBA" id="ARBA00022475"/>
    </source>
</evidence>
<protein>
    <submittedName>
        <fullName evidence="9">Transporter</fullName>
    </submittedName>
</protein>
<dbReference type="GO" id="GO:0005886">
    <property type="term" value="C:plasma membrane"/>
    <property type="evidence" value="ECO:0007669"/>
    <property type="project" value="UniProtKB-SubCell"/>
</dbReference>
<dbReference type="EMBL" id="JOKH01000007">
    <property type="protein sequence ID" value="KEQ15098.1"/>
    <property type="molecule type" value="Genomic_DNA"/>
</dbReference>
<accession>A0A081N9H5</accession>
<dbReference type="STRING" id="1137799.GZ78_24885"/>
<feature type="transmembrane region" description="Helical" evidence="8">
    <location>
        <begin position="905"/>
        <end position="926"/>
    </location>
</feature>
<dbReference type="PANTHER" id="PTHR32063:SF28">
    <property type="entry name" value="BLR2861 PROTEIN"/>
    <property type="match status" value="1"/>
</dbReference>
<feature type="transmembrane region" description="Helical" evidence="8">
    <location>
        <begin position="853"/>
        <end position="872"/>
    </location>
</feature>
<dbReference type="SUPFAM" id="SSF82693">
    <property type="entry name" value="Multidrug efflux transporter AcrB pore domain, PN1, PN2, PC1 and PC2 subdomains"/>
    <property type="match status" value="3"/>
</dbReference>